<reference evidence="2" key="1">
    <citation type="submission" date="2021-05" db="EMBL/GenBank/DDBJ databases">
        <title>Comparative genomics of three Colletotrichum scovillei strains and genetic complementation revealed genes involved fungal growth and virulence on chili pepper.</title>
        <authorList>
            <person name="Hsieh D.-K."/>
            <person name="Chuang S.-C."/>
            <person name="Chen C.-Y."/>
            <person name="Chao Y.-T."/>
            <person name="Lu M.-Y.J."/>
            <person name="Lee M.-H."/>
            <person name="Shih M.-C."/>
        </authorList>
    </citation>
    <scope>NUCLEOTIDE SEQUENCE</scope>
    <source>
        <strain evidence="2">Coll-153</strain>
    </source>
</reference>
<dbReference type="EMBL" id="JAESDN010000007">
    <property type="protein sequence ID" value="KAG7047944.1"/>
    <property type="molecule type" value="Genomic_DNA"/>
</dbReference>
<name>A0A9P7R594_9PEZI</name>
<evidence type="ECO:0000313" key="2">
    <source>
        <dbReference type="EMBL" id="KAG7047944.1"/>
    </source>
</evidence>
<feature type="non-terminal residue" evidence="2">
    <location>
        <position position="77"/>
    </location>
</feature>
<comment type="caution">
    <text evidence="2">The sequence shown here is derived from an EMBL/GenBank/DDBJ whole genome shotgun (WGS) entry which is preliminary data.</text>
</comment>
<protein>
    <submittedName>
        <fullName evidence="2">Uncharacterized protein</fullName>
    </submittedName>
</protein>
<gene>
    <name evidence="2" type="ORF">JMJ77_011282</name>
</gene>
<feature type="region of interest" description="Disordered" evidence="1">
    <location>
        <begin position="1"/>
        <end position="28"/>
    </location>
</feature>
<proteinExistence type="predicted"/>
<evidence type="ECO:0000256" key="1">
    <source>
        <dbReference type="SAM" id="MobiDB-lite"/>
    </source>
</evidence>
<accession>A0A9P7R594</accession>
<feature type="compositionally biased region" description="Low complexity" evidence="1">
    <location>
        <begin position="1"/>
        <end position="12"/>
    </location>
</feature>
<keyword evidence="3" id="KW-1185">Reference proteome</keyword>
<organism evidence="2 3">
    <name type="scientific">Colletotrichum scovillei</name>
    <dbReference type="NCBI Taxonomy" id="1209932"/>
    <lineage>
        <taxon>Eukaryota</taxon>
        <taxon>Fungi</taxon>
        <taxon>Dikarya</taxon>
        <taxon>Ascomycota</taxon>
        <taxon>Pezizomycotina</taxon>
        <taxon>Sordariomycetes</taxon>
        <taxon>Hypocreomycetidae</taxon>
        <taxon>Glomerellales</taxon>
        <taxon>Glomerellaceae</taxon>
        <taxon>Colletotrichum</taxon>
        <taxon>Colletotrichum acutatum species complex</taxon>
    </lineage>
</organism>
<dbReference type="Proteomes" id="UP000699042">
    <property type="component" value="Unassembled WGS sequence"/>
</dbReference>
<dbReference type="AlphaFoldDB" id="A0A9P7R594"/>
<sequence length="77" mass="8201">SLHWAVAATPGAPTWPGPPPTDKGTWEHANRSSMKCCFGPACRRRTNPDTLPMAPGPTRETWFDAGGVVHALPSVPP</sequence>
<evidence type="ECO:0000313" key="3">
    <source>
        <dbReference type="Proteomes" id="UP000699042"/>
    </source>
</evidence>